<dbReference type="SMART" id="SM00388">
    <property type="entry name" value="HisKA"/>
    <property type="match status" value="1"/>
</dbReference>
<feature type="transmembrane region" description="Helical" evidence="7">
    <location>
        <begin position="117"/>
        <end position="139"/>
    </location>
</feature>
<protein>
    <recommendedName>
        <fullName evidence="2">histidine kinase</fullName>
        <ecNumber evidence="2">2.7.13.3</ecNumber>
    </recommendedName>
</protein>
<reference evidence="10" key="1">
    <citation type="submission" date="2016-10" db="EMBL/GenBank/DDBJ databases">
        <authorList>
            <person name="Varghese N."/>
            <person name="Submissions S."/>
        </authorList>
    </citation>
    <scope>NUCLEOTIDE SEQUENCE [LARGE SCALE GENOMIC DNA]</scope>
    <source>
        <strain evidence="10">CGMCC 1.1761</strain>
    </source>
</reference>
<dbReference type="Gene3D" id="3.30.565.10">
    <property type="entry name" value="Histidine kinase-like ATPase, C-terminal domain"/>
    <property type="match status" value="1"/>
</dbReference>
<dbReference type="Gene3D" id="1.10.287.130">
    <property type="match status" value="1"/>
</dbReference>
<dbReference type="InterPro" id="IPR036890">
    <property type="entry name" value="HATPase_C_sf"/>
</dbReference>
<keyword evidence="3" id="KW-0597">Phosphoprotein</keyword>
<evidence type="ECO:0000256" key="6">
    <source>
        <dbReference type="ARBA" id="ARBA00023012"/>
    </source>
</evidence>
<dbReference type="InterPro" id="IPR003594">
    <property type="entry name" value="HATPase_dom"/>
</dbReference>
<dbReference type="GO" id="GO:0000155">
    <property type="term" value="F:phosphorelay sensor kinase activity"/>
    <property type="evidence" value="ECO:0007669"/>
    <property type="project" value="InterPro"/>
</dbReference>
<dbReference type="SMART" id="SM00387">
    <property type="entry name" value="HATPase_c"/>
    <property type="match status" value="1"/>
</dbReference>
<dbReference type="Pfam" id="PF02518">
    <property type="entry name" value="HATPase_c"/>
    <property type="match status" value="1"/>
</dbReference>
<dbReference type="InterPro" id="IPR036097">
    <property type="entry name" value="HisK_dim/P_sf"/>
</dbReference>
<dbReference type="RefSeq" id="WP_091438023.1">
    <property type="nucleotide sequence ID" value="NZ_FMTP01000002.1"/>
</dbReference>
<dbReference type="SUPFAM" id="SSF55874">
    <property type="entry name" value="ATPase domain of HSP90 chaperone/DNA topoisomerase II/histidine kinase"/>
    <property type="match status" value="1"/>
</dbReference>
<evidence type="ECO:0000256" key="3">
    <source>
        <dbReference type="ARBA" id="ARBA00022553"/>
    </source>
</evidence>
<dbReference type="PROSITE" id="PS50109">
    <property type="entry name" value="HIS_KIN"/>
    <property type="match status" value="1"/>
</dbReference>
<keyword evidence="6" id="KW-0902">Two-component regulatory system</keyword>
<dbReference type="EC" id="2.7.13.3" evidence="2"/>
<dbReference type="CDD" id="cd00082">
    <property type="entry name" value="HisKA"/>
    <property type="match status" value="1"/>
</dbReference>
<accession>A0A1G4RN35</accession>
<evidence type="ECO:0000313" key="9">
    <source>
        <dbReference type="EMBL" id="SCW57895.1"/>
    </source>
</evidence>
<dbReference type="Pfam" id="PF12860">
    <property type="entry name" value="PAS_7"/>
    <property type="match status" value="2"/>
</dbReference>
<keyword evidence="7" id="KW-0472">Membrane</keyword>
<dbReference type="PANTHER" id="PTHR43711">
    <property type="entry name" value="TWO-COMPONENT HISTIDINE KINASE"/>
    <property type="match status" value="1"/>
</dbReference>
<evidence type="ECO:0000256" key="4">
    <source>
        <dbReference type="ARBA" id="ARBA00022679"/>
    </source>
</evidence>
<proteinExistence type="predicted"/>
<keyword evidence="7" id="KW-0812">Transmembrane</keyword>
<sequence length="894" mass="95359">MAHPAGRGGTEDGWRVDARAGTVPRPVPNVVPGFAAGLTPRHLRRHVVRLFRRLARRMARLLAAPPATVAGASGSALSSLGLAVHSFPAQAQTVASPAAQPAPDGLFAVLAVQDPSALIGLALVVGLIVFAATTAIVHLRYRRQSLRREADAFGEIARLEAQIDEARALLMAEPQIVVVWRDPAADPEIIGNTPAFTGVAAPARILAFGSWLSPASAGEIEAAVDRLRARGTPLAATLATQDGRFVEAEGRPVGSAVVLRLRDITGVRLDQARLEAAYRALDDETSALRALLEALPAPVWVGGEDGKLRWSNAAYAHAVEARDGHDAAQRDLSLLDRQTRTRAQALHADSQPFKARLPVVIAGTRQVRDVLEVPVGGGAAGIALDATEAETVRAELAHVVGAHRRTLDQLATAVAIFGKDQRLVFHNAAYASLFELDAAFLDDRPTDGAVLDRLRAARRLPEQADFRVWREDLHGAYRAIEPREHWWHLPGGRTLRVVTAPNPEGGVTYLFDEVTERLALESRFNSLTRIQSETLDALAEAVAVFGSDGRLGLSNSAFRQLWNLDKAALGAHPHIDAVAEACRRLTADGAVWPKLRSAVTGIEARVPTEFRMERSDGIVLDGSTQPLPDGGTLVTLRDITDSVHVERALVERNEALVAADHLKSTFVGHVSYELRSPLTTIIGFAQLLDDTGIGPLNPKQRAYVNHITESSAALLAIINDILDLATIDAGAMTLELGEVDLRAAMEAAAEGVRDRLAEGGLRLSIELPPAAGTFRADAKRVRQVLYNLLSNAVGFAPEGSTVTLSAERRDDKVVFRVRDAGPGIPPEIGARVFDRFESHTAGSRHRGVGLGLSIVRSLVALHGGTVSLSAAPGGGTLVTCTFPRAADAGRDAAE</sequence>
<evidence type="ECO:0000256" key="2">
    <source>
        <dbReference type="ARBA" id="ARBA00012438"/>
    </source>
</evidence>
<keyword evidence="10" id="KW-1185">Reference proteome</keyword>
<dbReference type="AlphaFoldDB" id="A0A1G4RN35"/>
<name>A0A1G4RN35_9HYPH</name>
<keyword evidence="7" id="KW-1133">Transmembrane helix</keyword>
<dbReference type="Pfam" id="PF00512">
    <property type="entry name" value="HisKA"/>
    <property type="match status" value="1"/>
</dbReference>
<dbReference type="SUPFAM" id="SSF55785">
    <property type="entry name" value="PYP-like sensor domain (PAS domain)"/>
    <property type="match status" value="1"/>
</dbReference>
<dbReference type="InterPro" id="IPR004358">
    <property type="entry name" value="Sig_transdc_His_kin-like_C"/>
</dbReference>
<dbReference type="InterPro" id="IPR003661">
    <property type="entry name" value="HisK_dim/P_dom"/>
</dbReference>
<feature type="domain" description="Histidine kinase" evidence="8">
    <location>
        <begin position="669"/>
        <end position="886"/>
    </location>
</feature>
<dbReference type="Proteomes" id="UP000198889">
    <property type="component" value="Unassembled WGS sequence"/>
</dbReference>
<gene>
    <name evidence="9" type="ORF">SAMN05660859_1753</name>
</gene>
<dbReference type="STRING" id="177413.SAMN05660859_1753"/>
<dbReference type="InterPro" id="IPR050736">
    <property type="entry name" value="Sensor_HK_Regulatory"/>
</dbReference>
<keyword evidence="5" id="KW-0418">Kinase</keyword>
<dbReference type="SUPFAM" id="SSF47384">
    <property type="entry name" value="Homodimeric domain of signal transducing histidine kinase"/>
    <property type="match status" value="1"/>
</dbReference>
<dbReference type="InterPro" id="IPR035965">
    <property type="entry name" value="PAS-like_dom_sf"/>
</dbReference>
<organism evidence="9 10">
    <name type="scientific">Ancylobacter rudongensis</name>
    <dbReference type="NCBI Taxonomy" id="177413"/>
    <lineage>
        <taxon>Bacteria</taxon>
        <taxon>Pseudomonadati</taxon>
        <taxon>Pseudomonadota</taxon>
        <taxon>Alphaproteobacteria</taxon>
        <taxon>Hyphomicrobiales</taxon>
        <taxon>Xanthobacteraceae</taxon>
        <taxon>Ancylobacter</taxon>
    </lineage>
</organism>
<dbReference type="PANTHER" id="PTHR43711:SF1">
    <property type="entry name" value="HISTIDINE KINASE 1"/>
    <property type="match status" value="1"/>
</dbReference>
<evidence type="ECO:0000256" key="1">
    <source>
        <dbReference type="ARBA" id="ARBA00000085"/>
    </source>
</evidence>
<evidence type="ECO:0000313" key="10">
    <source>
        <dbReference type="Proteomes" id="UP000198889"/>
    </source>
</evidence>
<evidence type="ECO:0000259" key="8">
    <source>
        <dbReference type="PROSITE" id="PS50109"/>
    </source>
</evidence>
<dbReference type="CDD" id="cd00075">
    <property type="entry name" value="HATPase"/>
    <property type="match status" value="1"/>
</dbReference>
<comment type="catalytic activity">
    <reaction evidence="1">
        <text>ATP + protein L-histidine = ADP + protein N-phospho-L-histidine.</text>
        <dbReference type="EC" id="2.7.13.3"/>
    </reaction>
</comment>
<dbReference type="Gene3D" id="3.30.450.20">
    <property type="entry name" value="PAS domain"/>
    <property type="match status" value="1"/>
</dbReference>
<dbReference type="InterPro" id="IPR005467">
    <property type="entry name" value="His_kinase_dom"/>
</dbReference>
<keyword evidence="4" id="KW-0808">Transferase</keyword>
<evidence type="ECO:0000256" key="5">
    <source>
        <dbReference type="ARBA" id="ARBA00022777"/>
    </source>
</evidence>
<dbReference type="PRINTS" id="PR00344">
    <property type="entry name" value="BCTRLSENSOR"/>
</dbReference>
<dbReference type="EMBL" id="FMTP01000002">
    <property type="protein sequence ID" value="SCW57895.1"/>
    <property type="molecule type" value="Genomic_DNA"/>
</dbReference>
<evidence type="ECO:0000256" key="7">
    <source>
        <dbReference type="SAM" id="Phobius"/>
    </source>
</evidence>